<evidence type="ECO:0000256" key="2">
    <source>
        <dbReference type="SAM" id="Coils"/>
    </source>
</evidence>
<evidence type="ECO:0000313" key="5">
    <source>
        <dbReference type="Proteomes" id="UP000184050"/>
    </source>
</evidence>
<keyword evidence="5" id="KW-1185">Reference proteome</keyword>
<keyword evidence="3" id="KW-0732">Signal</keyword>
<dbReference type="STRING" id="1168035.SAMN05444280_14619"/>
<reference evidence="4 5" key="1">
    <citation type="submission" date="2016-11" db="EMBL/GenBank/DDBJ databases">
        <authorList>
            <person name="Jaros S."/>
            <person name="Januszkiewicz K."/>
            <person name="Wedrychowicz H."/>
        </authorList>
    </citation>
    <scope>NUCLEOTIDE SEQUENCE [LARGE SCALE GENOMIC DNA]</scope>
    <source>
        <strain evidence="4 5">DSM 27063</strain>
    </source>
</reference>
<sequence length="363" mass="40141">MRLKNITLKPASLIKLAGYILIAVALISCTGTAGDDSESSTESLPEEKNLVDVIVLERGDFTREIISNGKLSAIQKAELYFKNPGIIESISYRNGQTAQKGSELARLQNDEYRFSLEKAKVAMEKAEIDRIDALLSMGYKDINSAIPEEHLRIANIRSGYNQAKIQLDEAQQQLRDASLEAPFTGKVEGIKQKTFEKANSSEPFCTLINDSRFTIGFPLLETEIGQVQTGQKVTVTPVAGANETSGTIREINPRIDENGLAWIKAEVNNPDGYLEGMNVKVSIKKSIPGKLVVPKQAVVLRQNQEVLFRYTDGIAYWTYVNVLDENEHYYSVVAREGATLESGDTVIVSNNLNLAHEAEVEIE</sequence>
<accession>A0A1M6NUF1</accession>
<dbReference type="Gene3D" id="2.40.30.170">
    <property type="match status" value="1"/>
</dbReference>
<dbReference type="OrthoDB" id="1522646at2"/>
<feature type="signal peptide" evidence="3">
    <location>
        <begin position="1"/>
        <end position="33"/>
    </location>
</feature>
<dbReference type="Gene3D" id="2.40.50.100">
    <property type="match status" value="1"/>
</dbReference>
<dbReference type="GO" id="GO:1990281">
    <property type="term" value="C:efflux pump complex"/>
    <property type="evidence" value="ECO:0007669"/>
    <property type="project" value="TreeGrafter"/>
</dbReference>
<protein>
    <submittedName>
        <fullName evidence="4">RND family efflux transporter, MFP subunit</fullName>
    </submittedName>
</protein>
<dbReference type="AlphaFoldDB" id="A0A1M6NUF1"/>
<dbReference type="Gene3D" id="2.40.420.20">
    <property type="match status" value="1"/>
</dbReference>
<dbReference type="Proteomes" id="UP000184050">
    <property type="component" value="Unassembled WGS sequence"/>
</dbReference>
<organism evidence="4 5">
    <name type="scientific">Tangfeifania diversioriginum</name>
    <dbReference type="NCBI Taxonomy" id="1168035"/>
    <lineage>
        <taxon>Bacteria</taxon>
        <taxon>Pseudomonadati</taxon>
        <taxon>Bacteroidota</taxon>
        <taxon>Bacteroidia</taxon>
        <taxon>Marinilabiliales</taxon>
        <taxon>Prolixibacteraceae</taxon>
        <taxon>Tangfeifania</taxon>
    </lineage>
</organism>
<dbReference type="NCBIfam" id="TIGR01730">
    <property type="entry name" value="RND_mfp"/>
    <property type="match status" value="1"/>
</dbReference>
<dbReference type="InterPro" id="IPR006143">
    <property type="entry name" value="RND_pump_MFP"/>
</dbReference>
<proteinExistence type="inferred from homology"/>
<comment type="similarity">
    <text evidence="1">Belongs to the membrane fusion protein (MFP) (TC 8.A.1) family.</text>
</comment>
<feature type="chain" id="PRO_5012658018" evidence="3">
    <location>
        <begin position="34"/>
        <end position="363"/>
    </location>
</feature>
<name>A0A1M6NUF1_9BACT</name>
<dbReference type="GO" id="GO:0015562">
    <property type="term" value="F:efflux transmembrane transporter activity"/>
    <property type="evidence" value="ECO:0007669"/>
    <property type="project" value="TreeGrafter"/>
</dbReference>
<dbReference type="SUPFAM" id="SSF111369">
    <property type="entry name" value="HlyD-like secretion proteins"/>
    <property type="match status" value="1"/>
</dbReference>
<evidence type="ECO:0000256" key="1">
    <source>
        <dbReference type="ARBA" id="ARBA00009477"/>
    </source>
</evidence>
<gene>
    <name evidence="4" type="ORF">SAMN05444280_14619</name>
</gene>
<dbReference type="Gene3D" id="1.10.287.470">
    <property type="entry name" value="Helix hairpin bin"/>
    <property type="match status" value="1"/>
</dbReference>
<dbReference type="PANTHER" id="PTHR30469:SF11">
    <property type="entry name" value="BLL4320 PROTEIN"/>
    <property type="match status" value="1"/>
</dbReference>
<keyword evidence="2" id="KW-0175">Coiled coil</keyword>
<dbReference type="RefSeq" id="WP_073173721.1">
    <property type="nucleotide sequence ID" value="NZ_FQZE01000046.1"/>
</dbReference>
<feature type="coiled-coil region" evidence="2">
    <location>
        <begin position="153"/>
        <end position="180"/>
    </location>
</feature>
<evidence type="ECO:0000256" key="3">
    <source>
        <dbReference type="SAM" id="SignalP"/>
    </source>
</evidence>
<dbReference type="PANTHER" id="PTHR30469">
    <property type="entry name" value="MULTIDRUG RESISTANCE PROTEIN MDTA"/>
    <property type="match status" value="1"/>
</dbReference>
<dbReference type="PROSITE" id="PS51257">
    <property type="entry name" value="PROKAR_LIPOPROTEIN"/>
    <property type="match status" value="1"/>
</dbReference>
<dbReference type="EMBL" id="FQZE01000046">
    <property type="protein sequence ID" value="SHJ99228.1"/>
    <property type="molecule type" value="Genomic_DNA"/>
</dbReference>
<evidence type="ECO:0000313" key="4">
    <source>
        <dbReference type="EMBL" id="SHJ99228.1"/>
    </source>
</evidence>